<evidence type="ECO:0000256" key="1">
    <source>
        <dbReference type="ARBA" id="ARBA00001974"/>
    </source>
</evidence>
<dbReference type="PANTHER" id="PTHR42973">
    <property type="entry name" value="BINDING OXIDOREDUCTASE, PUTATIVE (AFU_ORTHOLOGUE AFUA_1G17690)-RELATED"/>
    <property type="match status" value="1"/>
</dbReference>
<dbReference type="InterPro" id="IPR006094">
    <property type="entry name" value="Oxid_FAD_bind_N"/>
</dbReference>
<dbReference type="RefSeq" id="WP_354022975.1">
    <property type="nucleotide sequence ID" value="NZ_JBEPSJ010000001.1"/>
</dbReference>
<comment type="cofactor">
    <cofactor evidence="1">
        <name>FAD</name>
        <dbReference type="ChEBI" id="CHEBI:57692"/>
    </cofactor>
</comment>
<dbReference type="InterPro" id="IPR036318">
    <property type="entry name" value="FAD-bd_PCMH-like_sf"/>
</dbReference>
<keyword evidence="4" id="KW-0274">FAD</keyword>
<keyword evidence="8" id="KW-1185">Reference proteome</keyword>
<evidence type="ECO:0000256" key="2">
    <source>
        <dbReference type="ARBA" id="ARBA00005466"/>
    </source>
</evidence>
<evidence type="ECO:0000259" key="6">
    <source>
        <dbReference type="PROSITE" id="PS51387"/>
    </source>
</evidence>
<evidence type="ECO:0000256" key="3">
    <source>
        <dbReference type="ARBA" id="ARBA00022630"/>
    </source>
</evidence>
<reference evidence="7 8" key="1">
    <citation type="submission" date="2024-06" db="EMBL/GenBank/DDBJ databases">
        <title>Sorghum-associated microbial communities from plants grown in Nebraska, USA.</title>
        <authorList>
            <person name="Schachtman D."/>
        </authorList>
    </citation>
    <scope>NUCLEOTIDE SEQUENCE [LARGE SCALE GENOMIC DNA]</scope>
    <source>
        <strain evidence="7 8">2857</strain>
    </source>
</reference>
<dbReference type="Gene3D" id="3.30.465.10">
    <property type="match status" value="1"/>
</dbReference>
<evidence type="ECO:0000313" key="7">
    <source>
        <dbReference type="EMBL" id="MET4580764.1"/>
    </source>
</evidence>
<comment type="similarity">
    <text evidence="2">Belongs to the oxygen-dependent FAD-linked oxidoreductase family.</text>
</comment>
<dbReference type="InterPro" id="IPR016166">
    <property type="entry name" value="FAD-bd_PCMH"/>
</dbReference>
<sequence>MLDQELEELRAAIDGELILPGAPAYDEARRVWNGIIDRRPLAVLRCDSTADVTAGIRFARANDVPVAVRGGGHNVAGHGTVDDGIVLDLAALNEVAVDTDSRSVQVGAGATWGQVDAATQQHGLAVPGGVFSRTGVAGLALGGGYGWLRNAYGLTCASLIGAELVTADSEVLDVDSRSYPDLLWALRGGGGNFGVVTRFTFRLHAVGPDVFFLLAFHDARHSGATRGLRAFRHFCATAPNNVSLVALLGVVEDGAPGFPPGTAGRPFIAFAGMFVGDPEEGERLLRPLRKFGEPLYDASGTMPYTEVQKAFDADYPDGGRYYWKSTNIVELNDTAIDLITATATMPASRLSTVDVWHVGGAAAHPVDGAFTTSKAAFLVNPEANWVDAHDDAKNIAWVRGLVTALAPYSDGTRYLNFAGFQEEGTSLMRASFGDHYDRLAAIKGEWDPANLFRLNQNVRPMTVIER</sequence>
<dbReference type="InterPro" id="IPR016169">
    <property type="entry name" value="FAD-bd_PCMH_sub2"/>
</dbReference>
<evidence type="ECO:0000313" key="8">
    <source>
        <dbReference type="Proteomes" id="UP001549257"/>
    </source>
</evidence>
<dbReference type="PROSITE" id="PS00862">
    <property type="entry name" value="OX2_COVAL_FAD"/>
    <property type="match status" value="1"/>
</dbReference>
<accession>A0ABV2QI91</accession>
<proteinExistence type="inferred from homology"/>
<evidence type="ECO:0000256" key="4">
    <source>
        <dbReference type="ARBA" id="ARBA00022827"/>
    </source>
</evidence>
<dbReference type="PANTHER" id="PTHR42973:SF39">
    <property type="entry name" value="FAD-BINDING PCMH-TYPE DOMAIN-CONTAINING PROTEIN"/>
    <property type="match status" value="1"/>
</dbReference>
<protein>
    <submittedName>
        <fullName evidence="7">FAD/FMN-containing dehydrogenase</fullName>
    </submittedName>
</protein>
<dbReference type="SUPFAM" id="SSF56176">
    <property type="entry name" value="FAD-binding/transporter-associated domain-like"/>
    <property type="match status" value="1"/>
</dbReference>
<dbReference type="InterPro" id="IPR006093">
    <property type="entry name" value="Oxy_OxRdtase_FAD_BS"/>
</dbReference>
<keyword evidence="3" id="KW-0285">Flavoprotein</keyword>
<dbReference type="EMBL" id="JBEPSJ010000001">
    <property type="protein sequence ID" value="MET4580764.1"/>
    <property type="molecule type" value="Genomic_DNA"/>
</dbReference>
<dbReference type="InterPro" id="IPR012951">
    <property type="entry name" value="BBE"/>
</dbReference>
<keyword evidence="5" id="KW-0560">Oxidoreductase</keyword>
<dbReference type="InterPro" id="IPR016167">
    <property type="entry name" value="FAD-bd_PCMH_sub1"/>
</dbReference>
<dbReference type="Pfam" id="PF01565">
    <property type="entry name" value="FAD_binding_4"/>
    <property type="match status" value="1"/>
</dbReference>
<organism evidence="7 8">
    <name type="scientific">Conyzicola nivalis</name>
    <dbReference type="NCBI Taxonomy" id="1477021"/>
    <lineage>
        <taxon>Bacteria</taxon>
        <taxon>Bacillati</taxon>
        <taxon>Actinomycetota</taxon>
        <taxon>Actinomycetes</taxon>
        <taxon>Micrococcales</taxon>
        <taxon>Microbacteriaceae</taxon>
        <taxon>Conyzicola</taxon>
    </lineage>
</organism>
<dbReference type="Gene3D" id="3.40.462.20">
    <property type="match status" value="1"/>
</dbReference>
<dbReference type="Proteomes" id="UP001549257">
    <property type="component" value="Unassembled WGS sequence"/>
</dbReference>
<dbReference type="Gene3D" id="3.30.43.10">
    <property type="entry name" value="Uridine Diphospho-n-acetylenolpyruvylglucosamine Reductase, domain 2"/>
    <property type="match status" value="1"/>
</dbReference>
<dbReference type="InterPro" id="IPR050416">
    <property type="entry name" value="FAD-linked_Oxidoreductase"/>
</dbReference>
<feature type="domain" description="FAD-binding PCMH-type" evidence="6">
    <location>
        <begin position="36"/>
        <end position="206"/>
    </location>
</feature>
<name>A0ABV2QI91_9MICO</name>
<dbReference type="PROSITE" id="PS51387">
    <property type="entry name" value="FAD_PCMH"/>
    <property type="match status" value="1"/>
</dbReference>
<gene>
    <name evidence="7" type="ORF">ABIE21_000254</name>
</gene>
<comment type="caution">
    <text evidence="7">The sequence shown here is derived from an EMBL/GenBank/DDBJ whole genome shotgun (WGS) entry which is preliminary data.</text>
</comment>
<dbReference type="Pfam" id="PF08031">
    <property type="entry name" value="BBE"/>
    <property type="match status" value="1"/>
</dbReference>
<evidence type="ECO:0000256" key="5">
    <source>
        <dbReference type="ARBA" id="ARBA00023002"/>
    </source>
</evidence>